<dbReference type="InterPro" id="IPR024983">
    <property type="entry name" value="CHAT_dom"/>
</dbReference>
<dbReference type="RefSeq" id="WP_386094284.1">
    <property type="nucleotide sequence ID" value="NZ_JBHUOZ010000001.1"/>
</dbReference>
<keyword evidence="1" id="KW-0472">Membrane</keyword>
<proteinExistence type="predicted"/>
<keyword evidence="4" id="KW-1185">Reference proteome</keyword>
<reference evidence="4" key="1">
    <citation type="journal article" date="2019" name="Int. J. Syst. Evol. Microbiol.">
        <title>The Global Catalogue of Microorganisms (GCM) 10K type strain sequencing project: providing services to taxonomists for standard genome sequencing and annotation.</title>
        <authorList>
            <consortium name="The Broad Institute Genomics Platform"/>
            <consortium name="The Broad Institute Genome Sequencing Center for Infectious Disease"/>
            <person name="Wu L."/>
            <person name="Ma J."/>
        </authorList>
    </citation>
    <scope>NUCLEOTIDE SEQUENCE [LARGE SCALE GENOMIC DNA]</scope>
    <source>
        <strain evidence="4">KCTC 23299</strain>
    </source>
</reference>
<dbReference type="PANTHER" id="PTHR10098:SF108">
    <property type="entry name" value="TETRATRICOPEPTIDE REPEAT PROTEIN 28"/>
    <property type="match status" value="1"/>
</dbReference>
<keyword evidence="1" id="KW-1133">Transmembrane helix</keyword>
<organism evidence="3 4">
    <name type="scientific">Terrimonas rubra</name>
    <dbReference type="NCBI Taxonomy" id="1035890"/>
    <lineage>
        <taxon>Bacteria</taxon>
        <taxon>Pseudomonadati</taxon>
        <taxon>Bacteroidota</taxon>
        <taxon>Chitinophagia</taxon>
        <taxon>Chitinophagales</taxon>
        <taxon>Chitinophagaceae</taxon>
        <taxon>Terrimonas</taxon>
    </lineage>
</organism>
<dbReference type="Gene3D" id="1.25.40.10">
    <property type="entry name" value="Tetratricopeptide repeat domain"/>
    <property type="match status" value="2"/>
</dbReference>
<evidence type="ECO:0000256" key="1">
    <source>
        <dbReference type="SAM" id="Phobius"/>
    </source>
</evidence>
<dbReference type="Pfam" id="PF12770">
    <property type="entry name" value="CHAT"/>
    <property type="match status" value="1"/>
</dbReference>
<accession>A0ABW5ZZ94</accession>
<evidence type="ECO:0000313" key="3">
    <source>
        <dbReference type="EMBL" id="MFD2918339.1"/>
    </source>
</evidence>
<dbReference type="Proteomes" id="UP001597511">
    <property type="component" value="Unassembled WGS sequence"/>
</dbReference>
<feature type="transmembrane region" description="Helical" evidence="1">
    <location>
        <begin position="905"/>
        <end position="925"/>
    </location>
</feature>
<evidence type="ECO:0000313" key="4">
    <source>
        <dbReference type="Proteomes" id="UP001597511"/>
    </source>
</evidence>
<gene>
    <name evidence="3" type="ORF">ACFS6H_01380</name>
</gene>
<dbReference type="SUPFAM" id="SSF48452">
    <property type="entry name" value="TPR-like"/>
    <property type="match status" value="2"/>
</dbReference>
<feature type="domain" description="CHAT" evidence="2">
    <location>
        <begin position="622"/>
        <end position="891"/>
    </location>
</feature>
<dbReference type="InterPro" id="IPR019734">
    <property type="entry name" value="TPR_rpt"/>
</dbReference>
<evidence type="ECO:0000259" key="2">
    <source>
        <dbReference type="Pfam" id="PF12770"/>
    </source>
</evidence>
<dbReference type="PANTHER" id="PTHR10098">
    <property type="entry name" value="RAPSYN-RELATED"/>
    <property type="match status" value="1"/>
</dbReference>
<dbReference type="EMBL" id="JBHUOZ010000001">
    <property type="protein sequence ID" value="MFD2918339.1"/>
    <property type="molecule type" value="Genomic_DNA"/>
</dbReference>
<dbReference type="InterPro" id="IPR011990">
    <property type="entry name" value="TPR-like_helical_dom_sf"/>
</dbReference>
<comment type="caution">
    <text evidence="3">The sequence shown here is derived from an EMBL/GenBank/DDBJ whole genome shotgun (WGS) entry which is preliminary data.</text>
</comment>
<keyword evidence="1" id="KW-0812">Transmembrane</keyword>
<name>A0ABW5ZZ94_9BACT</name>
<sequence>MATFVKEKLWTVGVLLLIISGTLYMMAQVVKPAATLSLPVDSIYIYMKDSTGQAADYAAWLDERRAFIGDSPVARYAYYEAVAAGLQRKPRKNNGDEASAYFSYLIQYAYDALKVKGWVPESMDLYEQALQYYEQNKAAVDYDEDFIAGYLLTPLGNIYTRLGDFNSAVLTHRKINEYAARNKDSVLLASSYGNLAVAYRWSDSLQLAYSAVEKGLLLAPDSLAYTHTYLTGVKAELQQLLQEPGAAVTNDKAITSYTRLLQQAGDAEKSRLAEGLSACYRIKAKLQEGAGEWNKAGQAYQQALQILQQYFPGSLRREKGMAQANIGHNLLQQKKYNEAIVYYDRALLQLIPAYKSGNYYPDMSDAVVDNVIIETISGKAECALVNNNVGLALEGMLQASALEQQLRRKFLAVQSKYNQNVFSRQRTEKILALAVAQWQKTKEPKLAMAIVEQIERSKAQVLYEAREKNNAVYNQPDDSITLTRKRLANNIQYYRQWLAENTNDSADITRTKQKIAELEYSLALFDNQLKAGHKFSATALAVTDSAQQWLRLIGDQQLVLNYFVGNNDIYITALAKDTVKDVFVLKNAAAIKDSVISYLEKFYYNGPAAMQETSALFCEQSHSLYTTLLPALNWNSYRSVIILPDEYLYQLPFEALQTKATAVTNPGAWPYWLHQTVVGYAFSLSLWQQQVMSDTAKKVDAKVYGYFVSEFNGTYPDLPQIKNEYRELDKKTLSKAYVNNKATRHNFEKQLAGNNILHVSTHNQQLPNGDVALVFADSLLYQWHVQFLQVRSPLIVLNACKGATGLLRQGEGLMSMGRFFTASGAKAVIASLWNVNDETGAAFVPEFYNNMVRLHNPVTALQTTKINWLQNTANRPVAKLPYYWAGLSYIGAWQQLDIVTQTTPWYQFVIAIASVILVLTGLFWFKNRRAKKILNKAATKTGQL</sequence>
<protein>
    <submittedName>
        <fullName evidence="3">CHAT domain-containing protein</fullName>
    </submittedName>
</protein>
<dbReference type="SMART" id="SM00028">
    <property type="entry name" value="TPR"/>
    <property type="match status" value="5"/>
</dbReference>